<dbReference type="Proteomes" id="UP000256328">
    <property type="component" value="Unassembled WGS sequence"/>
</dbReference>
<reference evidence="2 3" key="1">
    <citation type="journal article" date="2018" name="IMA Fungus">
        <title>IMA Genome-F 9: Draft genome sequence of Annulohypoxylon stygium, Aspergillus mulundensis, Berkeleyomyces basicola (syn. Thielaviopsis basicola), Ceratocystis smalleyi, two Cercospora beticola strains, Coleophoma cylindrospora, Fusarium fracticaudum, Phialophora cf. hyalina, and Morchella septimelata.</title>
        <authorList>
            <person name="Wingfield B.D."/>
            <person name="Bills G.F."/>
            <person name="Dong Y."/>
            <person name="Huang W."/>
            <person name="Nel W.J."/>
            <person name="Swalarsk-Parry B.S."/>
            <person name="Vaghefi N."/>
            <person name="Wilken P.M."/>
            <person name="An Z."/>
            <person name="de Beer Z.W."/>
            <person name="De Vos L."/>
            <person name="Chen L."/>
            <person name="Duong T.A."/>
            <person name="Gao Y."/>
            <person name="Hammerbacher A."/>
            <person name="Kikkert J.R."/>
            <person name="Li Y."/>
            <person name="Li H."/>
            <person name="Li K."/>
            <person name="Li Q."/>
            <person name="Liu X."/>
            <person name="Ma X."/>
            <person name="Naidoo K."/>
            <person name="Pethybridge S.J."/>
            <person name="Sun J."/>
            <person name="Steenkamp E.T."/>
            <person name="van der Nest M.A."/>
            <person name="van Wyk S."/>
            <person name="Wingfield M.J."/>
            <person name="Xiong C."/>
            <person name="Yue Q."/>
            <person name="Zhang X."/>
        </authorList>
    </citation>
    <scope>NUCLEOTIDE SEQUENCE [LARGE SCALE GENOMIC DNA]</scope>
    <source>
        <strain evidence="2 3">BP5796</strain>
    </source>
</reference>
<dbReference type="InterPro" id="IPR050466">
    <property type="entry name" value="Carboxylest/Gibb_receptor"/>
</dbReference>
<dbReference type="OrthoDB" id="19653at2759"/>
<evidence type="ECO:0000259" key="1">
    <source>
        <dbReference type="Pfam" id="PF07859"/>
    </source>
</evidence>
<accession>A0A3D8QE27</accession>
<evidence type="ECO:0000313" key="2">
    <source>
        <dbReference type="EMBL" id="RDW60075.1"/>
    </source>
</evidence>
<dbReference type="SUPFAM" id="SSF53474">
    <property type="entry name" value="alpha/beta-Hydrolases"/>
    <property type="match status" value="1"/>
</dbReference>
<feature type="domain" description="Alpha/beta hydrolase fold-3" evidence="1">
    <location>
        <begin position="51"/>
        <end position="147"/>
    </location>
</feature>
<dbReference type="Gene3D" id="3.40.50.1820">
    <property type="entry name" value="alpha/beta hydrolase"/>
    <property type="match status" value="1"/>
</dbReference>
<gene>
    <name evidence="2" type="ORF">BP5796_11681</name>
</gene>
<organism evidence="2 3">
    <name type="scientific">Coleophoma crateriformis</name>
    <dbReference type="NCBI Taxonomy" id="565419"/>
    <lineage>
        <taxon>Eukaryota</taxon>
        <taxon>Fungi</taxon>
        <taxon>Dikarya</taxon>
        <taxon>Ascomycota</taxon>
        <taxon>Pezizomycotina</taxon>
        <taxon>Leotiomycetes</taxon>
        <taxon>Helotiales</taxon>
        <taxon>Dermateaceae</taxon>
        <taxon>Coleophoma</taxon>
    </lineage>
</organism>
<keyword evidence="3" id="KW-1185">Reference proteome</keyword>
<dbReference type="PANTHER" id="PTHR23024:SF339">
    <property type="entry name" value="ALPHA_BETA HYDROLASE FOLD-3 DOMAIN-CONTAINING PROTEIN"/>
    <property type="match status" value="1"/>
</dbReference>
<dbReference type="InterPro" id="IPR013094">
    <property type="entry name" value="AB_hydrolase_3"/>
</dbReference>
<name>A0A3D8QE27_9HELO</name>
<dbReference type="PANTHER" id="PTHR23024">
    <property type="entry name" value="ARYLACETAMIDE DEACETYLASE"/>
    <property type="match status" value="1"/>
</dbReference>
<dbReference type="InterPro" id="IPR029058">
    <property type="entry name" value="AB_hydrolase_fold"/>
</dbReference>
<sequence length="320" mass="34986">MATAAEEIPPKFDKFNVTPTVYKTVNSQDIHLYTFVPKDISLDDGVAHPIIVHFHGGFLITGSAIYPDWCAQWFLDYALLHSAIIVAPNYRLLPESNGLDVMEDIRELWAWTQTSLSGAVAPLKVDLDRIVAHGESAGGYLAIQSGLLGIKGVRALISAYGVFEMDLEWYNAPTFHSMGAPTLPVELLDAHLAAMKPGQIVTSAMPPDRAPILICGGQQGKLAEWLGDDDSLYPGRLLKKGTKSENDRDAPFLFSFAGKEDTGVPYEETTTAVGAWKERFGDDKAYAVLESGDHGFDANATLETEWLAKGLEMVTKQWLG</sequence>
<protein>
    <recommendedName>
        <fullName evidence="1">Alpha/beta hydrolase fold-3 domain-containing protein</fullName>
    </recommendedName>
</protein>
<dbReference type="AlphaFoldDB" id="A0A3D8QE27"/>
<dbReference type="EMBL" id="PDLN01000019">
    <property type="protein sequence ID" value="RDW60075.1"/>
    <property type="molecule type" value="Genomic_DNA"/>
</dbReference>
<evidence type="ECO:0000313" key="3">
    <source>
        <dbReference type="Proteomes" id="UP000256328"/>
    </source>
</evidence>
<dbReference type="Pfam" id="PF07859">
    <property type="entry name" value="Abhydrolase_3"/>
    <property type="match status" value="1"/>
</dbReference>
<dbReference type="GO" id="GO:0016787">
    <property type="term" value="F:hydrolase activity"/>
    <property type="evidence" value="ECO:0007669"/>
    <property type="project" value="InterPro"/>
</dbReference>
<comment type="caution">
    <text evidence="2">The sequence shown here is derived from an EMBL/GenBank/DDBJ whole genome shotgun (WGS) entry which is preliminary data.</text>
</comment>
<proteinExistence type="predicted"/>